<protein>
    <recommendedName>
        <fullName evidence="2">Nephrocystin 3-like N-terminal domain-containing protein</fullName>
    </recommendedName>
</protein>
<keyword evidence="1" id="KW-0677">Repeat</keyword>
<dbReference type="SUPFAM" id="SSF52540">
    <property type="entry name" value="P-loop containing nucleoside triphosphate hydrolases"/>
    <property type="match status" value="1"/>
</dbReference>
<feature type="domain" description="Nephrocystin 3-like N-terminal" evidence="2">
    <location>
        <begin position="98"/>
        <end position="264"/>
    </location>
</feature>
<reference evidence="3" key="1">
    <citation type="submission" date="2019-04" db="EMBL/GenBank/DDBJ databases">
        <title>Friends and foes A comparative genomics studyof 23 Aspergillus species from section Flavi.</title>
        <authorList>
            <consortium name="DOE Joint Genome Institute"/>
            <person name="Kjaerbolling I."/>
            <person name="Vesth T."/>
            <person name="Frisvad J.C."/>
            <person name="Nybo J.L."/>
            <person name="Theobald S."/>
            <person name="Kildgaard S."/>
            <person name="Isbrandt T."/>
            <person name="Kuo A."/>
            <person name="Sato A."/>
            <person name="Lyhne E.K."/>
            <person name="Kogle M.E."/>
            <person name="Wiebenga A."/>
            <person name="Kun R.S."/>
            <person name="Lubbers R.J."/>
            <person name="Makela M.R."/>
            <person name="Barry K."/>
            <person name="Chovatia M."/>
            <person name="Clum A."/>
            <person name="Daum C."/>
            <person name="Haridas S."/>
            <person name="He G."/>
            <person name="LaButti K."/>
            <person name="Lipzen A."/>
            <person name="Mondo S."/>
            <person name="Riley R."/>
            <person name="Salamov A."/>
            <person name="Simmons B.A."/>
            <person name="Magnuson J.K."/>
            <person name="Henrissat B."/>
            <person name="Mortensen U.H."/>
            <person name="Larsen T.O."/>
            <person name="Devries R.P."/>
            <person name="Grigoriev I.V."/>
            <person name="Machida M."/>
            <person name="Baker S.E."/>
            <person name="Andersen M.R."/>
        </authorList>
    </citation>
    <scope>NUCLEOTIDE SEQUENCE [LARGE SCALE GENOMIC DNA]</scope>
    <source>
        <strain evidence="3">IBT 14317</strain>
    </source>
</reference>
<accession>A0A5N7BZK5</accession>
<dbReference type="Gene3D" id="3.40.50.300">
    <property type="entry name" value="P-loop containing nucleotide triphosphate hydrolases"/>
    <property type="match status" value="1"/>
</dbReference>
<gene>
    <name evidence="3" type="ORF">BDV23DRAFT_133060</name>
</gene>
<organism evidence="3">
    <name type="scientific">Petromyces alliaceus</name>
    <name type="common">Aspergillus alliaceus</name>
    <dbReference type="NCBI Taxonomy" id="209559"/>
    <lineage>
        <taxon>Eukaryota</taxon>
        <taxon>Fungi</taxon>
        <taxon>Dikarya</taxon>
        <taxon>Ascomycota</taxon>
        <taxon>Pezizomycotina</taxon>
        <taxon>Eurotiomycetes</taxon>
        <taxon>Eurotiomycetidae</taxon>
        <taxon>Eurotiales</taxon>
        <taxon>Aspergillaceae</taxon>
        <taxon>Aspergillus</taxon>
        <taxon>Aspergillus subgen. Circumdati</taxon>
    </lineage>
</organism>
<name>A0A5N7BZK5_PETAA</name>
<evidence type="ECO:0000256" key="1">
    <source>
        <dbReference type="ARBA" id="ARBA00022737"/>
    </source>
</evidence>
<proteinExistence type="predicted"/>
<dbReference type="InterPro" id="IPR027417">
    <property type="entry name" value="P-loop_NTPase"/>
</dbReference>
<dbReference type="Proteomes" id="UP000326877">
    <property type="component" value="Unassembled WGS sequence"/>
</dbReference>
<evidence type="ECO:0000259" key="2">
    <source>
        <dbReference type="Pfam" id="PF24883"/>
    </source>
</evidence>
<dbReference type="PANTHER" id="PTHR10039:SF5">
    <property type="entry name" value="NACHT DOMAIN-CONTAINING PROTEIN"/>
    <property type="match status" value="1"/>
</dbReference>
<dbReference type="PANTHER" id="PTHR10039">
    <property type="entry name" value="AMELOGENIN"/>
    <property type="match status" value="1"/>
</dbReference>
<sequence>MAKSQKFAGDFKSQLHQFNGNNIYGPVFIGAPNQSDSRNPTYVQTDLKRKFTEQKSEGVDERSKVSLTEGLSWDDCLQSLEFEESSDRERVIERHMEGTCDWLLNSPAYLNWINEHGLLLIRGKPGCGKSTILKFAIEKQVEAAVSTGSLVLSFFFYASGTQLQNGLVGLLRSLLLQMLDQDMSSRSMFQEICRKRWISERKKKRYLTWLQTELQVIFERLVLECSARRKIRIFLDAIDECREEDRDRVISLFHSLKGKTNLRLNKPGVCFTCRPYPDGQITGDFQIRLEDESQDDIKIFIDEKLRLPDETQAATEELRHLLLRKADGLFLWIALVIPQIHDMSSQGLNLRVIQSEILKCPRELESLYEDLIKKIKDDELLEAGNLFQWICFALRPLSLDELRTAMTIHRNGEKGSLKEYEDEDNPNYIPNESKMRKKLIYLSKGLIDVGTSTSADRKAIVAFHHETIKDFMLRKGLRYLDSRFKAYQNFAETAPYQLANTCLSYLSTKEIHLSFSARRVGLPTEFHFLSYAAAYWLSHSVEAEKGGFGEKVTWPSQRTLDIWVNIHKSAKIDSTKSPQEGICLMHIAAEHGLERLARSICGVRHPVTLAATKRHKIRREADIQCCSREETKAERRDQNNVLLTKVGQKCY</sequence>
<evidence type="ECO:0000313" key="3">
    <source>
        <dbReference type="EMBL" id="KAE8386907.1"/>
    </source>
</evidence>
<dbReference type="InterPro" id="IPR056884">
    <property type="entry name" value="NPHP3-like_N"/>
</dbReference>
<dbReference type="OrthoDB" id="443402at2759"/>
<dbReference type="Pfam" id="PF24883">
    <property type="entry name" value="NPHP3_N"/>
    <property type="match status" value="1"/>
</dbReference>
<dbReference type="AlphaFoldDB" id="A0A5N7BZK5"/>
<dbReference type="EMBL" id="ML735302">
    <property type="protein sequence ID" value="KAE8386907.1"/>
    <property type="molecule type" value="Genomic_DNA"/>
</dbReference>